<feature type="region of interest" description="Disordered" evidence="1">
    <location>
        <begin position="79"/>
        <end position="165"/>
    </location>
</feature>
<dbReference type="SUPFAM" id="SSF56436">
    <property type="entry name" value="C-type lectin-like"/>
    <property type="match status" value="1"/>
</dbReference>
<accession>A0A7E5VE46</accession>
<sequence length="381" mass="41317">MTRVSLVALAVLAAACAEERALEPAVRGAEQCELLDEAGPWSELLQQWALADSGGSRHGRVMNLPSGQSYYITDRVDGLMLPPPPPAHHGKQPNHPNYPNAPARPYDEWQHAPPAVSKIVNRPPNPYKDKFKPSHPGPPIPVHTAPAPAPTSVDRVDESKQEPPKQMTDTALYLLSAIEKLAYRADFMEKRLRKIEDAVHILVAGAEAKPEPCMEEFIRVGASCYHVSTDTADWKGAKFACRRLKAHLLEINTEVERRKLTAALLADKRYKGGDYWTGGLNPGLLWIWPQSAQQIVTNGTSSDNSTASGAQAGIPGAGRCLAWLREGAGAGAGGAGAGARWGYRGQDCGRALRYVCEAAPDRELLTNDILRAARLLRAPRG</sequence>
<dbReference type="InterPro" id="IPR001304">
    <property type="entry name" value="C-type_lectin-like"/>
</dbReference>
<organism evidence="4 5">
    <name type="scientific">Trichoplusia ni</name>
    <name type="common">Cabbage looper</name>
    <dbReference type="NCBI Taxonomy" id="7111"/>
    <lineage>
        <taxon>Eukaryota</taxon>
        <taxon>Metazoa</taxon>
        <taxon>Ecdysozoa</taxon>
        <taxon>Arthropoda</taxon>
        <taxon>Hexapoda</taxon>
        <taxon>Insecta</taxon>
        <taxon>Pterygota</taxon>
        <taxon>Neoptera</taxon>
        <taxon>Endopterygota</taxon>
        <taxon>Lepidoptera</taxon>
        <taxon>Glossata</taxon>
        <taxon>Ditrysia</taxon>
        <taxon>Noctuoidea</taxon>
        <taxon>Noctuidae</taxon>
        <taxon>Plusiinae</taxon>
        <taxon>Trichoplusia</taxon>
    </lineage>
</organism>
<dbReference type="PROSITE" id="PS50041">
    <property type="entry name" value="C_TYPE_LECTIN_2"/>
    <property type="match status" value="1"/>
</dbReference>
<dbReference type="GeneID" id="113493015"/>
<evidence type="ECO:0000313" key="5">
    <source>
        <dbReference type="RefSeq" id="XP_026726584.1"/>
    </source>
</evidence>
<dbReference type="PROSITE" id="PS51257">
    <property type="entry name" value="PROKAR_LIPOPROTEIN"/>
    <property type="match status" value="1"/>
</dbReference>
<gene>
    <name evidence="5" type="primary">LOC113493015</name>
</gene>
<proteinExistence type="predicted"/>
<dbReference type="SMART" id="SM00034">
    <property type="entry name" value="CLECT"/>
    <property type="match status" value="1"/>
</dbReference>
<name>A0A7E5VE46_TRINI</name>
<dbReference type="KEGG" id="tnl:113493015"/>
<dbReference type="InParanoid" id="A0A7E5VE46"/>
<protein>
    <submittedName>
        <fullName evidence="5">Uncharacterized protein LOC113493015</fullName>
    </submittedName>
</protein>
<dbReference type="InterPro" id="IPR016187">
    <property type="entry name" value="CTDL_fold"/>
</dbReference>
<reference evidence="5" key="1">
    <citation type="submission" date="2025-08" db="UniProtKB">
        <authorList>
            <consortium name="RefSeq"/>
        </authorList>
    </citation>
    <scope>IDENTIFICATION</scope>
</reference>
<dbReference type="Gene3D" id="3.10.100.10">
    <property type="entry name" value="Mannose-Binding Protein A, subunit A"/>
    <property type="match status" value="1"/>
</dbReference>
<evidence type="ECO:0000256" key="1">
    <source>
        <dbReference type="SAM" id="MobiDB-lite"/>
    </source>
</evidence>
<dbReference type="AlphaFoldDB" id="A0A7E5VE46"/>
<dbReference type="OrthoDB" id="2142683at2759"/>
<evidence type="ECO:0000256" key="2">
    <source>
        <dbReference type="SAM" id="SignalP"/>
    </source>
</evidence>
<feature type="signal peptide" evidence="2">
    <location>
        <begin position="1"/>
        <end position="17"/>
    </location>
</feature>
<evidence type="ECO:0000313" key="4">
    <source>
        <dbReference type="Proteomes" id="UP000322000"/>
    </source>
</evidence>
<feature type="chain" id="PRO_5028882655" evidence="2">
    <location>
        <begin position="18"/>
        <end position="381"/>
    </location>
</feature>
<feature type="compositionally biased region" description="Basic and acidic residues" evidence="1">
    <location>
        <begin position="154"/>
        <end position="163"/>
    </location>
</feature>
<dbReference type="CDD" id="cd00037">
    <property type="entry name" value="CLECT"/>
    <property type="match status" value="1"/>
</dbReference>
<evidence type="ECO:0000259" key="3">
    <source>
        <dbReference type="PROSITE" id="PS50041"/>
    </source>
</evidence>
<dbReference type="InterPro" id="IPR016186">
    <property type="entry name" value="C-type_lectin-like/link_sf"/>
</dbReference>
<dbReference type="Proteomes" id="UP000322000">
    <property type="component" value="Chromosome 4"/>
</dbReference>
<keyword evidence="4" id="KW-1185">Reference proteome</keyword>
<keyword evidence="2" id="KW-0732">Signal</keyword>
<feature type="domain" description="C-type lectin" evidence="3">
    <location>
        <begin position="220"/>
        <end position="357"/>
    </location>
</feature>
<dbReference type="FunCoup" id="A0A7E5VE46">
    <property type="interactions" value="1"/>
</dbReference>
<dbReference type="RefSeq" id="XP_026726584.1">
    <property type="nucleotide sequence ID" value="XM_026870783.1"/>
</dbReference>